<protein>
    <submittedName>
        <fullName evidence="2">mRNA interferase RelE</fullName>
        <ecNumber evidence="2">3.1.-.-</ecNumber>
    </submittedName>
</protein>
<name>A0A1J5RVC6_9ZZZZ</name>
<comment type="caution">
    <text evidence="2">The sequence shown here is derived from an EMBL/GenBank/DDBJ whole genome shotgun (WGS) entry which is preliminary data.</text>
</comment>
<accession>A0A1J5RVC6</accession>
<dbReference type="PANTHER" id="PTHR35601:SF1">
    <property type="entry name" value="TOXIN RELE"/>
    <property type="match status" value="1"/>
</dbReference>
<dbReference type="EMBL" id="MLJW01000097">
    <property type="protein sequence ID" value="OIR00193.1"/>
    <property type="molecule type" value="Genomic_DNA"/>
</dbReference>
<evidence type="ECO:0000256" key="1">
    <source>
        <dbReference type="ARBA" id="ARBA00022649"/>
    </source>
</evidence>
<dbReference type="InterPro" id="IPR007712">
    <property type="entry name" value="RelE/ParE_toxin"/>
</dbReference>
<reference evidence="2" key="1">
    <citation type="submission" date="2016-10" db="EMBL/GenBank/DDBJ databases">
        <title>Sequence of Gallionella enrichment culture.</title>
        <authorList>
            <person name="Poehlein A."/>
            <person name="Muehling M."/>
            <person name="Daniel R."/>
        </authorList>
    </citation>
    <scope>NUCLEOTIDE SEQUENCE</scope>
</reference>
<keyword evidence="2" id="KW-0378">Hydrolase</keyword>
<proteinExistence type="predicted"/>
<dbReference type="AlphaFoldDB" id="A0A1J5RVC6"/>
<dbReference type="Pfam" id="PF05016">
    <property type="entry name" value="ParE_toxin"/>
    <property type="match status" value="1"/>
</dbReference>
<dbReference type="GO" id="GO:0016787">
    <property type="term" value="F:hydrolase activity"/>
    <property type="evidence" value="ECO:0007669"/>
    <property type="project" value="UniProtKB-KW"/>
</dbReference>
<dbReference type="SUPFAM" id="SSF143011">
    <property type="entry name" value="RelE-like"/>
    <property type="match status" value="1"/>
</dbReference>
<dbReference type="EC" id="3.1.-.-" evidence="2"/>
<gene>
    <name evidence="2" type="primary">relE_2</name>
    <name evidence="2" type="ORF">GALL_176500</name>
</gene>
<dbReference type="InterPro" id="IPR035093">
    <property type="entry name" value="RelE/ParE_toxin_dom_sf"/>
</dbReference>
<organism evidence="2">
    <name type="scientific">mine drainage metagenome</name>
    <dbReference type="NCBI Taxonomy" id="410659"/>
    <lineage>
        <taxon>unclassified sequences</taxon>
        <taxon>metagenomes</taxon>
        <taxon>ecological metagenomes</taxon>
    </lineage>
</organism>
<dbReference type="Gene3D" id="3.30.2310.20">
    <property type="entry name" value="RelE-like"/>
    <property type="match status" value="1"/>
</dbReference>
<dbReference type="PANTHER" id="PTHR35601">
    <property type="entry name" value="TOXIN RELE"/>
    <property type="match status" value="1"/>
</dbReference>
<sequence length="121" mass="13289">MTTSKGKAQPKYRLHFMPEALEEWHQLDGSIRVNLKKTLAKRLDRPHVPGGALHGALAGCYKIKLLKQGVRLVYCVEDDQLIVLVLAVDKREDNVAYTSATARLSASAAALPKALKSKPAK</sequence>
<evidence type="ECO:0000313" key="2">
    <source>
        <dbReference type="EMBL" id="OIR00193.1"/>
    </source>
</evidence>
<keyword evidence="1" id="KW-1277">Toxin-antitoxin system</keyword>